<protein>
    <submittedName>
        <fullName evidence="3">Arylamine N-acetyltransferase</fullName>
    </submittedName>
</protein>
<dbReference type="SUPFAM" id="SSF54001">
    <property type="entry name" value="Cysteine proteinases"/>
    <property type="match status" value="1"/>
</dbReference>
<comment type="similarity">
    <text evidence="1 2">Belongs to the arylamine N-acetyltransferase family.</text>
</comment>
<sequence length="264" mass="29701">MIDLDAYLARIGYAGPRAPSVETLRALHRAHFTSVPFENLDVVLKRPIRLDPASLQQKIVAERRGGYCFESNALFMHGLLAMGFAATPLAARVLYERSDPALPPRSHMLLMVDLEEGLYLADAAFGGQTPPQPLSLAVGVEQATTHEPYRLRRTEDGELDLQALMAGQWGTLYRFTLHPQLPVDFEHANWFTSTHPDSFFVNNLIAAMPGEGCRYTLFNREFRTRWPDGLVETEAIETAADLASVLQRRFALIFSEPELSRLFR</sequence>
<comment type="caution">
    <text evidence="3">The sequence shown here is derived from an EMBL/GenBank/DDBJ whole genome shotgun (WGS) entry which is preliminary data.</text>
</comment>
<dbReference type="InterPro" id="IPR001447">
    <property type="entry name" value="Arylamine_N-AcTrfase"/>
</dbReference>
<dbReference type="PRINTS" id="PR01543">
    <property type="entry name" value="ANATRNSFRASE"/>
</dbReference>
<keyword evidence="4" id="KW-1185">Reference proteome</keyword>
<reference evidence="4" key="1">
    <citation type="submission" date="2023-08" db="EMBL/GenBank/DDBJ databases">
        <title>Rhodospirillaceae gen. nov., a novel taxon isolated from the Yangtze River Yuezi River estuary sludge.</title>
        <authorList>
            <person name="Ruan L."/>
        </authorList>
    </citation>
    <scope>NUCLEOTIDE SEQUENCE [LARGE SCALE GENOMIC DNA]</scope>
    <source>
        <strain evidence="4">R-7</strain>
    </source>
</reference>
<dbReference type="Gene3D" id="3.30.2140.10">
    <property type="entry name" value="Arylamine N-acetyltransferase"/>
    <property type="match status" value="1"/>
</dbReference>
<dbReference type="Pfam" id="PF00797">
    <property type="entry name" value="Acetyltransf_2"/>
    <property type="match status" value="1"/>
</dbReference>
<dbReference type="PANTHER" id="PTHR11786:SF0">
    <property type="entry name" value="ARYLAMINE N-ACETYLTRANSFERASE 4-RELATED"/>
    <property type="match status" value="1"/>
</dbReference>
<accession>A0ABU0YHA9</accession>
<evidence type="ECO:0000313" key="4">
    <source>
        <dbReference type="Proteomes" id="UP001230156"/>
    </source>
</evidence>
<dbReference type="InterPro" id="IPR038765">
    <property type="entry name" value="Papain-like_cys_pep_sf"/>
</dbReference>
<evidence type="ECO:0000256" key="2">
    <source>
        <dbReference type="RuleBase" id="RU003452"/>
    </source>
</evidence>
<evidence type="ECO:0000313" key="3">
    <source>
        <dbReference type="EMBL" id="MDQ7246585.1"/>
    </source>
</evidence>
<organism evidence="3 4">
    <name type="scientific">Dongia sedimenti</name>
    <dbReference type="NCBI Taxonomy" id="3064282"/>
    <lineage>
        <taxon>Bacteria</taxon>
        <taxon>Pseudomonadati</taxon>
        <taxon>Pseudomonadota</taxon>
        <taxon>Alphaproteobacteria</taxon>
        <taxon>Rhodospirillales</taxon>
        <taxon>Dongiaceae</taxon>
        <taxon>Dongia</taxon>
    </lineage>
</organism>
<dbReference type="Proteomes" id="UP001230156">
    <property type="component" value="Unassembled WGS sequence"/>
</dbReference>
<proteinExistence type="inferred from homology"/>
<name>A0ABU0YHA9_9PROT</name>
<dbReference type="RefSeq" id="WP_379953976.1">
    <property type="nucleotide sequence ID" value="NZ_JAUYVI010000001.1"/>
</dbReference>
<gene>
    <name evidence="3" type="ORF">Q8A70_02860</name>
</gene>
<dbReference type="EMBL" id="JAUYVI010000001">
    <property type="protein sequence ID" value="MDQ7246585.1"/>
    <property type="molecule type" value="Genomic_DNA"/>
</dbReference>
<dbReference type="Gene3D" id="2.40.128.150">
    <property type="entry name" value="Cysteine proteinases"/>
    <property type="match status" value="1"/>
</dbReference>
<evidence type="ECO:0000256" key="1">
    <source>
        <dbReference type="ARBA" id="ARBA00006547"/>
    </source>
</evidence>
<dbReference type="PANTHER" id="PTHR11786">
    <property type="entry name" value="N-HYDROXYARYLAMINE O-ACETYLTRANSFERASE"/>
    <property type="match status" value="1"/>
</dbReference>